<evidence type="ECO:0000256" key="1">
    <source>
        <dbReference type="ARBA" id="ARBA00022679"/>
    </source>
</evidence>
<protein>
    <submittedName>
        <fullName evidence="4">Putative membrane protein</fullName>
    </submittedName>
</protein>
<dbReference type="InterPro" id="IPR018723">
    <property type="entry name" value="DUF2254_membrane"/>
</dbReference>
<evidence type="ECO:0000313" key="5">
    <source>
        <dbReference type="Proteomes" id="UP000319865"/>
    </source>
</evidence>
<dbReference type="EMBL" id="VFQE01000001">
    <property type="protein sequence ID" value="TQN42747.1"/>
    <property type="molecule type" value="Genomic_DNA"/>
</dbReference>
<feature type="compositionally biased region" description="Acidic residues" evidence="2">
    <location>
        <begin position="196"/>
        <end position="205"/>
    </location>
</feature>
<gene>
    <name evidence="4" type="ORF">FHU33_2155</name>
</gene>
<keyword evidence="1" id="KW-0808">Transferase</keyword>
<proteinExistence type="predicted"/>
<organism evidence="4 5">
    <name type="scientific">Blastococcus colisei</name>
    <dbReference type="NCBI Taxonomy" id="1564162"/>
    <lineage>
        <taxon>Bacteria</taxon>
        <taxon>Bacillati</taxon>
        <taxon>Actinomycetota</taxon>
        <taxon>Actinomycetes</taxon>
        <taxon>Geodermatophilales</taxon>
        <taxon>Geodermatophilaceae</taxon>
        <taxon>Blastococcus</taxon>
    </lineage>
</organism>
<dbReference type="SUPFAM" id="SSF54680">
    <property type="entry name" value="Pyrimidine nucleoside phosphorylase C-terminal domain"/>
    <property type="match status" value="1"/>
</dbReference>
<dbReference type="GO" id="GO:0006213">
    <property type="term" value="P:pyrimidine nucleoside metabolic process"/>
    <property type="evidence" value="ECO:0007669"/>
    <property type="project" value="InterPro"/>
</dbReference>
<dbReference type="Proteomes" id="UP000319865">
    <property type="component" value="Unassembled WGS sequence"/>
</dbReference>
<keyword evidence="3" id="KW-1133">Transmembrane helix</keyword>
<keyword evidence="3" id="KW-0472">Membrane</keyword>
<sequence length="453" mass="48284">MPGNAWAAVRARVRGSLWPIPVLGIVVAVGLGVALPALDEMLASRPDGHPLALAFGGGPSAARDLLAAIAGSLISVTGLTFSFTVVALQLASSQHSPRLLQTFVTDRVVQLTLAQLVATFVYALTVLRTVRTESATNDESAFVPRLSVTVAFALTLVSVVAIVLFLAHLARSLRVETMYRDVHDEATETYARELPAQDDQDDEPGVDLPAGSGRPLTARSSGFVVDADHRAIVAAATEVGVTVLLGARIGDSVVAGTPLASVWPADTDADLEPLEDALHDGVRLGFERSPTRDIAYSLRKVVDIAVRALSPGTNDPTTAVHGLSHVSALLVELVARPPRPSAFRDDDGVLRLIVPQWDVASLMRLGLEEPIQFASGQPAVLRRIAGLLREVAWRAPRGVLDHDIEGYLRQVVDLSRESTAVSDAEIESWEQWVSDALAGRWVPARPEGSIVRG</sequence>
<dbReference type="RefSeq" id="WP_281281634.1">
    <property type="nucleotide sequence ID" value="NZ_VFQE01000001.1"/>
</dbReference>
<accession>A0A543PFA8</accession>
<keyword evidence="5" id="KW-1185">Reference proteome</keyword>
<feature type="transmembrane region" description="Helical" evidence="3">
    <location>
        <begin position="20"/>
        <end position="38"/>
    </location>
</feature>
<reference evidence="4 5" key="1">
    <citation type="submission" date="2019-06" db="EMBL/GenBank/DDBJ databases">
        <title>Sequencing the genomes of 1000 actinobacteria strains.</title>
        <authorList>
            <person name="Klenk H.-P."/>
        </authorList>
    </citation>
    <scope>NUCLEOTIDE SEQUENCE [LARGE SCALE GENOMIC DNA]</scope>
    <source>
        <strain evidence="4 5">DSM 46837</strain>
    </source>
</reference>
<feature type="transmembrane region" description="Helical" evidence="3">
    <location>
        <begin position="108"/>
        <end position="130"/>
    </location>
</feature>
<dbReference type="Pfam" id="PF10011">
    <property type="entry name" value="DUF2254"/>
    <property type="match status" value="1"/>
</dbReference>
<evidence type="ECO:0000256" key="3">
    <source>
        <dbReference type="SAM" id="Phobius"/>
    </source>
</evidence>
<keyword evidence="3" id="KW-0812">Transmembrane</keyword>
<name>A0A543PFA8_9ACTN</name>
<feature type="region of interest" description="Disordered" evidence="2">
    <location>
        <begin position="192"/>
        <end position="214"/>
    </location>
</feature>
<feature type="transmembrane region" description="Helical" evidence="3">
    <location>
        <begin position="65"/>
        <end position="88"/>
    </location>
</feature>
<comment type="caution">
    <text evidence="4">The sequence shown here is derived from an EMBL/GenBank/DDBJ whole genome shotgun (WGS) entry which is preliminary data.</text>
</comment>
<evidence type="ECO:0000256" key="2">
    <source>
        <dbReference type="SAM" id="MobiDB-lite"/>
    </source>
</evidence>
<feature type="transmembrane region" description="Helical" evidence="3">
    <location>
        <begin position="150"/>
        <end position="170"/>
    </location>
</feature>
<dbReference type="AlphaFoldDB" id="A0A543PFA8"/>
<dbReference type="GO" id="GO:0016763">
    <property type="term" value="F:pentosyltransferase activity"/>
    <property type="evidence" value="ECO:0007669"/>
    <property type="project" value="InterPro"/>
</dbReference>
<evidence type="ECO:0000313" key="4">
    <source>
        <dbReference type="EMBL" id="TQN42747.1"/>
    </source>
</evidence>
<dbReference type="InterPro" id="IPR036566">
    <property type="entry name" value="PYNP-like_C_sf"/>
</dbReference>